<dbReference type="InterPro" id="IPR048903">
    <property type="entry name" value="MdcG_N"/>
</dbReference>
<dbReference type="GO" id="GO:0016740">
    <property type="term" value="F:transferase activity"/>
    <property type="evidence" value="ECO:0007669"/>
    <property type="project" value="UniProtKB-KW"/>
</dbReference>
<dbReference type="NCBIfam" id="TIGR03135">
    <property type="entry name" value="malonate_mdcG"/>
    <property type="match status" value="1"/>
</dbReference>
<dbReference type="Pfam" id="PF10620">
    <property type="entry name" value="MdcG"/>
    <property type="match status" value="1"/>
</dbReference>
<dbReference type="Proteomes" id="UP001460888">
    <property type="component" value="Unassembled WGS sequence"/>
</dbReference>
<sequence>MFDYTGNNRIARPHDLIWLDAAGALEGPVPKWAVQALADDAPVVIRRAPRQGDRLPVGVRGASRGERHADWIDASAIRSCRTPESLAAAHVWSGQARRDEIPAIAARADVAAIFKRFGMPWGVTGAVGYELATGQPVAHVESDLDLLVRRPEPLARDEAAALCSVLAAASARCDVQVETPTGAMALAEWASSASRVLVKSDAGPFLSSDPWSAAASDDVARCDAAIPGAG</sequence>
<protein>
    <submittedName>
        <fullName evidence="5">Phosphoribosyl-dephospho-CoA transferase</fullName>
    </submittedName>
</protein>
<dbReference type="Pfam" id="PF20866">
    <property type="entry name" value="MdcG_N"/>
    <property type="match status" value="1"/>
</dbReference>
<name>A0ABV2B3Z5_9GAMM</name>
<dbReference type="RefSeq" id="WP_353112963.1">
    <property type="nucleotide sequence ID" value="NZ_APND01000005.1"/>
</dbReference>
<organism evidence="5 6">
    <name type="scientific">Salinisphaera dokdonensis CL-ES53</name>
    <dbReference type="NCBI Taxonomy" id="1304272"/>
    <lineage>
        <taxon>Bacteria</taxon>
        <taxon>Pseudomonadati</taxon>
        <taxon>Pseudomonadota</taxon>
        <taxon>Gammaproteobacteria</taxon>
        <taxon>Salinisphaerales</taxon>
        <taxon>Salinisphaeraceae</taxon>
        <taxon>Salinisphaera</taxon>
    </lineage>
</organism>
<keyword evidence="2" id="KW-0548">Nucleotidyltransferase</keyword>
<comment type="caution">
    <text evidence="5">The sequence shown here is derived from an EMBL/GenBank/DDBJ whole genome shotgun (WGS) entry which is preliminary data.</text>
</comment>
<evidence type="ECO:0000256" key="1">
    <source>
        <dbReference type="ARBA" id="ARBA00022679"/>
    </source>
</evidence>
<dbReference type="NCBIfam" id="NF002332">
    <property type="entry name" value="PRK01293.1"/>
    <property type="match status" value="1"/>
</dbReference>
<keyword evidence="6" id="KW-1185">Reference proteome</keyword>
<evidence type="ECO:0000313" key="6">
    <source>
        <dbReference type="Proteomes" id="UP001460888"/>
    </source>
</evidence>
<gene>
    <name evidence="5" type="ORF">SADO_15194</name>
</gene>
<evidence type="ECO:0000256" key="2">
    <source>
        <dbReference type="ARBA" id="ARBA00022695"/>
    </source>
</evidence>
<accession>A0ABV2B3Z5</accession>
<evidence type="ECO:0000259" key="4">
    <source>
        <dbReference type="Pfam" id="PF20866"/>
    </source>
</evidence>
<feature type="domain" description="Phosphoribosyl-dephospho-CoA transferase MdcG C-terminal" evidence="3">
    <location>
        <begin position="99"/>
        <end position="210"/>
    </location>
</feature>
<dbReference type="InterPro" id="IPR049180">
    <property type="entry name" value="MdcG_C"/>
</dbReference>
<feature type="domain" description="Phosphoribosyl-dephospho-CoA transferase MdcG N-terminal" evidence="4">
    <location>
        <begin position="12"/>
        <end position="83"/>
    </location>
</feature>
<dbReference type="EMBL" id="APND01000005">
    <property type="protein sequence ID" value="MES1930607.1"/>
    <property type="molecule type" value="Genomic_DNA"/>
</dbReference>
<reference evidence="5 6" key="1">
    <citation type="submission" date="2013-03" db="EMBL/GenBank/DDBJ databases">
        <title>Salinisphaera dokdonensis CL-ES53 Genome Sequencing.</title>
        <authorList>
            <person name="Li C."/>
            <person name="Lai Q."/>
            <person name="Shao Z."/>
        </authorList>
    </citation>
    <scope>NUCLEOTIDE SEQUENCE [LARGE SCALE GENOMIC DNA]</scope>
    <source>
        <strain evidence="5 6">CL-ES53</strain>
    </source>
</reference>
<proteinExistence type="predicted"/>
<keyword evidence="1 5" id="KW-0808">Transferase</keyword>
<evidence type="ECO:0000313" key="5">
    <source>
        <dbReference type="EMBL" id="MES1930607.1"/>
    </source>
</evidence>
<evidence type="ECO:0000259" key="3">
    <source>
        <dbReference type="Pfam" id="PF10620"/>
    </source>
</evidence>
<dbReference type="InterPro" id="IPR017557">
    <property type="entry name" value="Holo-ACP_synthase"/>
</dbReference>